<dbReference type="InterPro" id="IPR033851">
    <property type="entry name" value="M3A_MIP"/>
</dbReference>
<sequence>MLRPRNFCRSGQLRAIRAASFFSRSRRVYEEDKPGCFGLKGLNRPPDWEHVGNQCIDDCLQLAERIRLQRDHPSVSVLQTFDDLSDRLCGVLDVAELCRNVHPDPDFVEAANATFTHVSSVIQHLNADKSLYEPLRKLYDSHCIQVRTGSQVGPDLSREDLVMVKSLKQDFERGGINLSDIEKARLIKLQDQVTSASAKFLSPPSDYPATLQLPYDKLRQVPGQFLRSLSRAPSNPDHVVIPLTSSSMQLLLKWAPDSRIREKVYRLSHDHRQEKKDRYLRSILEDRLAIAKLLDHRSYAELLFQDRMASSPSDVKEFLEGLSALVRRRALDERTELEMEKLRREPHLAVNGSRMELHGWDRSFYIGRLKAEKYDLSSSQVSQYFPLSACLYGIGYLLHATFGVHLVKCHANEGETWHEDVQKLHLRDSKGEVLGQIFLDLYPREGKYGHAAHFSITCGRQPGGGADYQIPSVALVCNFGRGDSSGERLLTVSEYETFFHEFGHSLHSIFSRTKYQHLSGTRVTTDFVEVPSHLFEHFAWHPLLISKFARHYKSGDAIPTRLLRSLCASRKGFMSTDTQMQLLFSAMDLDFHGRDPPIASTTEAFAKLQEKLTVYKPDKNVPVPTSFHHFVGYGGGYYTYIFARVLSAQLWANLFGNDPFSKEGGAKIKNGLLAYGGAQDPATLLSNLIEGEINCNAFLSSLGIGEKDAQATLHFPISNNLSPKLGLSHAM</sequence>
<keyword evidence="5 10" id="KW-0378">Hydrolase</keyword>
<evidence type="ECO:0000313" key="13">
    <source>
        <dbReference type="Proteomes" id="UP000247409"/>
    </source>
</evidence>
<comment type="similarity">
    <text evidence="2 10">Belongs to the peptidase M3 family.</text>
</comment>
<evidence type="ECO:0000256" key="5">
    <source>
        <dbReference type="ARBA" id="ARBA00022801"/>
    </source>
</evidence>
<evidence type="ECO:0000256" key="8">
    <source>
        <dbReference type="ARBA" id="ARBA00023049"/>
    </source>
</evidence>
<dbReference type="Gene3D" id="1.10.1370.10">
    <property type="entry name" value="Neurolysin, domain 3"/>
    <property type="match status" value="1"/>
</dbReference>
<dbReference type="CDD" id="cd06457">
    <property type="entry name" value="M3A_MIP"/>
    <property type="match status" value="1"/>
</dbReference>
<comment type="cofactor">
    <cofactor evidence="10">
        <name>Zn(2+)</name>
        <dbReference type="ChEBI" id="CHEBI:29105"/>
    </cofactor>
    <text evidence="10">Binds 1 zinc ion.</text>
</comment>
<protein>
    <submittedName>
        <fullName evidence="12">Putative mitochondrial intermediate peptidase, mitochondrial</fullName>
    </submittedName>
</protein>
<keyword evidence="13" id="KW-1185">Reference proteome</keyword>
<organism evidence="12 13">
    <name type="scientific">Gracilariopsis chorda</name>
    <dbReference type="NCBI Taxonomy" id="448386"/>
    <lineage>
        <taxon>Eukaryota</taxon>
        <taxon>Rhodophyta</taxon>
        <taxon>Florideophyceae</taxon>
        <taxon>Rhodymeniophycidae</taxon>
        <taxon>Gracilariales</taxon>
        <taxon>Gracilariaceae</taxon>
        <taxon>Gracilariopsis</taxon>
    </lineage>
</organism>
<dbReference type="InterPro" id="IPR045090">
    <property type="entry name" value="Pept_M3A_M3B"/>
</dbReference>
<keyword evidence="3 10" id="KW-0645">Protease</keyword>
<dbReference type="PANTHER" id="PTHR11804">
    <property type="entry name" value="PROTEASE M3 THIMET OLIGOPEPTIDASE-RELATED"/>
    <property type="match status" value="1"/>
</dbReference>
<evidence type="ECO:0000256" key="10">
    <source>
        <dbReference type="RuleBase" id="RU003435"/>
    </source>
</evidence>
<dbReference type="EMBL" id="NBIV01000016">
    <property type="protein sequence ID" value="PXF48079.1"/>
    <property type="molecule type" value="Genomic_DNA"/>
</dbReference>
<dbReference type="GO" id="GO:0006508">
    <property type="term" value="P:proteolysis"/>
    <property type="evidence" value="ECO:0007669"/>
    <property type="project" value="UniProtKB-KW"/>
</dbReference>
<dbReference type="SUPFAM" id="SSF55486">
    <property type="entry name" value="Metalloproteases ('zincins'), catalytic domain"/>
    <property type="match status" value="1"/>
</dbReference>
<dbReference type="Proteomes" id="UP000247409">
    <property type="component" value="Unassembled WGS sequence"/>
</dbReference>
<comment type="subcellular location">
    <subcellularLocation>
        <location evidence="1">Mitochondrion</location>
    </subcellularLocation>
</comment>
<dbReference type="PANTHER" id="PTHR11804:SF79">
    <property type="entry name" value="MITOCHONDRIAL INTERMEDIATE PEPTIDASE"/>
    <property type="match status" value="1"/>
</dbReference>
<reference evidence="12 13" key="1">
    <citation type="journal article" date="2018" name="Mol. Biol. Evol.">
        <title>Analysis of the draft genome of the red seaweed Gracilariopsis chorda provides insights into genome size evolution in Rhodophyta.</title>
        <authorList>
            <person name="Lee J."/>
            <person name="Yang E.C."/>
            <person name="Graf L."/>
            <person name="Yang J.H."/>
            <person name="Qiu H."/>
            <person name="Zel Zion U."/>
            <person name="Chan C.X."/>
            <person name="Stephens T.G."/>
            <person name="Weber A.P.M."/>
            <person name="Boo G.H."/>
            <person name="Boo S.M."/>
            <person name="Kim K.M."/>
            <person name="Shin Y."/>
            <person name="Jung M."/>
            <person name="Lee S.J."/>
            <person name="Yim H.S."/>
            <person name="Lee J.H."/>
            <person name="Bhattacharya D."/>
            <person name="Yoon H.S."/>
        </authorList>
    </citation>
    <scope>NUCLEOTIDE SEQUENCE [LARGE SCALE GENOMIC DNA]</scope>
    <source>
        <strain evidence="12 13">SKKU-2015</strain>
        <tissue evidence="12">Whole body</tissue>
    </source>
</reference>
<name>A0A2V3J144_9FLOR</name>
<feature type="domain" description="Peptidase M3A/M3B catalytic" evidence="11">
    <location>
        <begin position="252"/>
        <end position="703"/>
    </location>
</feature>
<dbReference type="GO" id="GO:0004222">
    <property type="term" value="F:metalloendopeptidase activity"/>
    <property type="evidence" value="ECO:0007669"/>
    <property type="project" value="InterPro"/>
</dbReference>
<dbReference type="InterPro" id="IPR024077">
    <property type="entry name" value="Neurolysin/TOP_dom2"/>
</dbReference>
<evidence type="ECO:0000313" key="12">
    <source>
        <dbReference type="EMBL" id="PXF48079.1"/>
    </source>
</evidence>
<comment type="caution">
    <text evidence="12">The sequence shown here is derived from an EMBL/GenBank/DDBJ whole genome shotgun (WGS) entry which is preliminary data.</text>
</comment>
<evidence type="ECO:0000256" key="6">
    <source>
        <dbReference type="ARBA" id="ARBA00022833"/>
    </source>
</evidence>
<dbReference type="Pfam" id="PF01432">
    <property type="entry name" value="Peptidase_M3"/>
    <property type="match status" value="1"/>
</dbReference>
<evidence type="ECO:0000256" key="4">
    <source>
        <dbReference type="ARBA" id="ARBA00022723"/>
    </source>
</evidence>
<dbReference type="OrthoDB" id="17530at2759"/>
<evidence type="ECO:0000256" key="1">
    <source>
        <dbReference type="ARBA" id="ARBA00004173"/>
    </source>
</evidence>
<dbReference type="Gene3D" id="3.40.390.10">
    <property type="entry name" value="Collagenase (Catalytic Domain)"/>
    <property type="match status" value="1"/>
</dbReference>
<dbReference type="STRING" id="448386.A0A2V3J144"/>
<keyword evidence="9" id="KW-0496">Mitochondrion</keyword>
<dbReference type="GO" id="GO:0046872">
    <property type="term" value="F:metal ion binding"/>
    <property type="evidence" value="ECO:0007669"/>
    <property type="project" value="UniProtKB-UniRule"/>
</dbReference>
<evidence type="ECO:0000259" key="11">
    <source>
        <dbReference type="Pfam" id="PF01432"/>
    </source>
</evidence>
<proteinExistence type="inferred from homology"/>
<accession>A0A2V3J144</accession>
<evidence type="ECO:0000256" key="9">
    <source>
        <dbReference type="ARBA" id="ARBA00023128"/>
    </source>
</evidence>
<keyword evidence="6 10" id="KW-0862">Zinc</keyword>
<dbReference type="InterPro" id="IPR024079">
    <property type="entry name" value="MetalloPept_cat_dom_sf"/>
</dbReference>
<dbReference type="GO" id="GO:0006518">
    <property type="term" value="P:peptide metabolic process"/>
    <property type="evidence" value="ECO:0007669"/>
    <property type="project" value="TreeGrafter"/>
</dbReference>
<dbReference type="InterPro" id="IPR001567">
    <property type="entry name" value="Pept_M3A_M3B_dom"/>
</dbReference>
<evidence type="ECO:0000256" key="2">
    <source>
        <dbReference type="ARBA" id="ARBA00006040"/>
    </source>
</evidence>
<dbReference type="AlphaFoldDB" id="A0A2V3J144"/>
<keyword evidence="7" id="KW-0809">Transit peptide</keyword>
<dbReference type="GO" id="GO:0005739">
    <property type="term" value="C:mitochondrion"/>
    <property type="evidence" value="ECO:0007669"/>
    <property type="project" value="UniProtKB-SubCell"/>
</dbReference>
<evidence type="ECO:0000256" key="3">
    <source>
        <dbReference type="ARBA" id="ARBA00022670"/>
    </source>
</evidence>
<gene>
    <name evidence="12" type="ORF">BWQ96_02031</name>
</gene>
<keyword evidence="8 10" id="KW-0482">Metalloprotease</keyword>
<keyword evidence="4 10" id="KW-0479">Metal-binding</keyword>
<evidence type="ECO:0000256" key="7">
    <source>
        <dbReference type="ARBA" id="ARBA00022946"/>
    </source>
</evidence>